<evidence type="ECO:0000259" key="13">
    <source>
        <dbReference type="PROSITE" id="PS50181"/>
    </source>
</evidence>
<evidence type="ECO:0000256" key="11">
    <source>
        <dbReference type="SAM" id="Coils"/>
    </source>
</evidence>
<comment type="subcellular location">
    <subcellularLocation>
        <location evidence="1">Cytoplasm</location>
        <location evidence="1">Perinuclear region</location>
    </subcellularLocation>
</comment>
<dbReference type="SUPFAM" id="SSF52540">
    <property type="entry name" value="P-loop containing nucleoside triphosphate hydrolases"/>
    <property type="match status" value="1"/>
</dbReference>
<evidence type="ECO:0000313" key="14">
    <source>
        <dbReference type="EMBL" id="ELK26229.1"/>
    </source>
</evidence>
<dbReference type="Gene3D" id="1.10.287.1490">
    <property type="match status" value="1"/>
</dbReference>
<dbReference type="CDD" id="cd22139">
    <property type="entry name" value="F-box_unchar"/>
    <property type="match status" value="1"/>
</dbReference>
<sequence>MAGDCCCGVRMSRSGALAACRFVHYYIPWRMLDCGDRAETGSPTSPEGSRTMDPLPPTLTECSPWNEADTPRTRDLKHLRAKRVAYYESIGIIKNDASRNGSQQVSTGSQDTKVSLSENQTFVLRVPQKPPRYLAIGKTPLLQEVSRVAPRETEQYLDQWTQQGPWRESYPADLDLHLLEDALVPETQKLRHVINWAQKFLSSAPEEQGLKSPMTSVGLPRSNLCQSSKALGSRKYRGFSGIASSPRSENTLTLKAVVPSNVPSPGEIPLEAEVREECTGAVQPPAGTPKDVTVEFRDDISRGEDPIQRLPEGQLMPPYDSSNQKRKESDNMGFTLWLPKTGIKHKNNWKHVTAESSGKTVMGRGPRGGLNRSVQSSAESSPPAATRRQFELIHPERYVTPQIASLSQSVPEGPLESAVSHGPMAEARGTHSSAWLDQVPPPRMDDGSIQTPRAATRQTTHEKKEKTLSSDYPISRDISNTGLKGSFPLKDVGDSVSWRDEPPREPEREASVLETYFYYLRMLNKIRGLPSKGRSCSLPLQGPRLSESEPAITSAEGNGRSEGSSLDREIKEWRDGCGSDTALKEHKRDTDVSQWLLLPDEIWICIFSLLSHKELARVAQVCHHFYQLTSDESLWKQVQISDCRVLEDSWLVALACRQPRSLTLHRCHHAGQAVTDRELQCLFHRCGDVLQELNVTSCSGPGLTGDKVLLHAGALCSRLTAVDISWSGATDVGVMALIQGASRKEQVSTLYQNINLVEPRLIQPYEHVIKNFIREIKLQSTEMESLAIAVKRAQDKAAMQLSELEEEMDQRIQAAEHKTRKDEKRKAEEALSDLRRQYETEVGDLQVTIKKLKKLEEQSKHVSQKEDVAALKRQIYDLSMENQKVKKDLLEAQTNIAFLQSELDALKSDYADQSLNSERDLEIIREYTEDRNSLERQIEILQTANRKLHDSNDGLRSALENTYSKFNRSSRYSYVDEDCDSLALCDPMQRVNCEVDSLPESCFDSGLSTLRDSNEYDSEVEYKHPRAFPRSHGMQESSAGDASDTDVPDIRDEETYGSDGVASVLDWKPPVSEGSVASYPRKPILALSPQTDMADENRSSSSQKAYKIVLAGDAAVGKSSFLMRLCKNEFRGNTSATLGVDFQMKTLIVDGERTVLQLWDTAEKMRKRFRSIAKSYFRRADGVLLLYDVTCEKSFLNVREWVDMIEDAATESIPIMLVGNKADLRESAAAEGEKCVPAYFGEKLAMNASWPPYDFSYPTRNQMLLDQMRSSQPSQSHVTLLSSLSVVSTMTGFLVANPCALYKENYGALFCETSAKDGSNVVEAVLHLAREVKKRTDEDDSKSITNLSGSSSKQSSHMKNCCKG</sequence>
<keyword evidence="7 11" id="KW-0175">Coiled coil</keyword>
<keyword evidence="5" id="KW-0547">Nucleotide-binding</keyword>
<dbReference type="InterPro" id="IPR050227">
    <property type="entry name" value="Rab"/>
</dbReference>
<organism evidence="14 15">
    <name type="scientific">Myotis davidii</name>
    <name type="common">David's myotis</name>
    <dbReference type="NCBI Taxonomy" id="225400"/>
    <lineage>
        <taxon>Eukaryota</taxon>
        <taxon>Metazoa</taxon>
        <taxon>Chordata</taxon>
        <taxon>Craniata</taxon>
        <taxon>Vertebrata</taxon>
        <taxon>Euteleostomi</taxon>
        <taxon>Mammalia</taxon>
        <taxon>Eutheria</taxon>
        <taxon>Laurasiatheria</taxon>
        <taxon>Chiroptera</taxon>
        <taxon>Yangochiroptera</taxon>
        <taxon>Vespertilionidae</taxon>
        <taxon>Myotis</taxon>
    </lineage>
</organism>
<dbReference type="InterPro" id="IPR032675">
    <property type="entry name" value="LRR_dom_sf"/>
</dbReference>
<dbReference type="NCBIfam" id="TIGR00231">
    <property type="entry name" value="small_GTP"/>
    <property type="match status" value="1"/>
</dbReference>
<evidence type="ECO:0000256" key="9">
    <source>
        <dbReference type="ARBA" id="ARBA00058499"/>
    </source>
</evidence>
<dbReference type="Pfam" id="PF12937">
    <property type="entry name" value="F-box-like"/>
    <property type="match status" value="1"/>
</dbReference>
<feature type="region of interest" description="Disordered" evidence="12">
    <location>
        <begin position="302"/>
        <end position="328"/>
    </location>
</feature>
<name>L5LIS7_MYODS</name>
<evidence type="ECO:0000256" key="12">
    <source>
        <dbReference type="SAM" id="MobiDB-lite"/>
    </source>
</evidence>
<keyword evidence="8" id="KW-0342">GTP-binding</keyword>
<feature type="compositionally biased region" description="Basic and acidic residues" evidence="12">
    <location>
        <begin position="459"/>
        <end position="468"/>
    </location>
</feature>
<dbReference type="Gene3D" id="3.80.10.10">
    <property type="entry name" value="Ribonuclease Inhibitor"/>
    <property type="match status" value="1"/>
</dbReference>
<dbReference type="SUPFAM" id="SSF52047">
    <property type="entry name" value="RNI-like"/>
    <property type="match status" value="1"/>
</dbReference>
<feature type="region of interest" description="Disordered" evidence="12">
    <location>
        <begin position="537"/>
        <end position="567"/>
    </location>
</feature>
<dbReference type="EMBL" id="KB111205">
    <property type="protein sequence ID" value="ELK26229.1"/>
    <property type="molecule type" value="Genomic_DNA"/>
</dbReference>
<dbReference type="eggNOG" id="KOG0078">
    <property type="taxonomic scope" value="Eukaryota"/>
</dbReference>
<evidence type="ECO:0000256" key="7">
    <source>
        <dbReference type="ARBA" id="ARBA00023054"/>
    </source>
</evidence>
<proteinExistence type="inferred from homology"/>
<keyword evidence="6" id="KW-0833">Ubl conjugation pathway</keyword>
<comment type="subunit">
    <text evidence="10">Homodimer. Interacts with the dynein-dynactin complex.</text>
</comment>
<dbReference type="SMART" id="SM00175">
    <property type="entry name" value="RAB"/>
    <property type="match status" value="1"/>
</dbReference>
<feature type="region of interest" description="Disordered" evidence="12">
    <location>
        <begin position="38"/>
        <end position="70"/>
    </location>
</feature>
<dbReference type="Gene3D" id="3.40.50.300">
    <property type="entry name" value="P-loop containing nucleotide triphosphate hydrolases"/>
    <property type="match status" value="1"/>
</dbReference>
<keyword evidence="15" id="KW-1185">Reference proteome</keyword>
<feature type="region of interest" description="Disordered" evidence="12">
    <location>
        <begin position="1333"/>
        <end position="1364"/>
    </location>
</feature>
<evidence type="ECO:0000256" key="6">
    <source>
        <dbReference type="ARBA" id="ARBA00022786"/>
    </source>
</evidence>
<keyword evidence="3" id="KW-0963">Cytoplasm</keyword>
<dbReference type="Pfam" id="PF00071">
    <property type="entry name" value="Ras"/>
    <property type="match status" value="1"/>
</dbReference>
<dbReference type="InterPro" id="IPR036047">
    <property type="entry name" value="F-box-like_dom_sf"/>
</dbReference>
<dbReference type="PANTHER" id="PTHR47977">
    <property type="entry name" value="RAS-RELATED PROTEIN RAB"/>
    <property type="match status" value="1"/>
</dbReference>
<gene>
    <name evidence="14" type="ORF">MDA_GLEAN10017441</name>
</gene>
<evidence type="ECO:0000256" key="3">
    <source>
        <dbReference type="ARBA" id="ARBA00022490"/>
    </source>
</evidence>
<evidence type="ECO:0000256" key="10">
    <source>
        <dbReference type="ARBA" id="ARBA00065295"/>
    </source>
</evidence>
<evidence type="ECO:0000256" key="8">
    <source>
        <dbReference type="ARBA" id="ARBA00023134"/>
    </source>
</evidence>
<dbReference type="FunFam" id="3.40.50.300:FF:001348">
    <property type="entry name" value="Ras and EF-hand domain-containing protein"/>
    <property type="match status" value="1"/>
</dbReference>
<evidence type="ECO:0000256" key="5">
    <source>
        <dbReference type="ARBA" id="ARBA00022741"/>
    </source>
</evidence>
<comment type="function">
    <text evidence="9">Binds predominantly GDP, and also GTP. Acts as a dynein adapter protein that activates dynein-mediated transport and dynein-dynactin motility on microtubules.</text>
</comment>
<dbReference type="Proteomes" id="UP000010556">
    <property type="component" value="Unassembled WGS sequence"/>
</dbReference>
<dbReference type="CDD" id="cd00154">
    <property type="entry name" value="Rab"/>
    <property type="match status" value="1"/>
</dbReference>
<dbReference type="SMART" id="SM00174">
    <property type="entry name" value="RHO"/>
    <property type="match status" value="1"/>
</dbReference>
<feature type="region of interest" description="Disordered" evidence="12">
    <location>
        <begin position="426"/>
        <end position="479"/>
    </location>
</feature>
<comment type="similarity">
    <text evidence="2">Belongs to the small GTPase superfamily. Rab family.</text>
</comment>
<dbReference type="InterPro" id="IPR001806">
    <property type="entry name" value="Small_GTPase"/>
</dbReference>
<accession>L5LIS7</accession>
<dbReference type="FunFam" id="1.10.287.1490:FF:000019">
    <property type="entry name" value="RAS and EF-hand domain containing"/>
    <property type="match status" value="1"/>
</dbReference>
<feature type="region of interest" description="Disordered" evidence="12">
    <location>
        <begin position="1025"/>
        <end position="1055"/>
    </location>
</feature>
<feature type="compositionally biased region" description="Polar residues" evidence="12">
    <location>
        <begin position="448"/>
        <end position="458"/>
    </location>
</feature>
<feature type="region of interest" description="Disordered" evidence="12">
    <location>
        <begin position="353"/>
        <end position="387"/>
    </location>
</feature>
<dbReference type="InterPro" id="IPR027417">
    <property type="entry name" value="P-loop_NTPase"/>
</dbReference>
<dbReference type="InterPro" id="IPR001810">
    <property type="entry name" value="F-box_dom"/>
</dbReference>
<feature type="domain" description="F-box" evidence="13">
    <location>
        <begin position="592"/>
        <end position="638"/>
    </location>
</feature>
<dbReference type="PROSITE" id="PS51419">
    <property type="entry name" value="RAB"/>
    <property type="match status" value="1"/>
</dbReference>
<dbReference type="SMART" id="SM00173">
    <property type="entry name" value="RAS"/>
    <property type="match status" value="1"/>
</dbReference>
<dbReference type="GO" id="GO:0003924">
    <property type="term" value="F:GTPase activity"/>
    <property type="evidence" value="ECO:0007669"/>
    <property type="project" value="InterPro"/>
</dbReference>
<reference evidence="15" key="1">
    <citation type="journal article" date="2013" name="Science">
        <title>Comparative analysis of bat genomes provides insight into the evolution of flight and immunity.</title>
        <authorList>
            <person name="Zhang G."/>
            <person name="Cowled C."/>
            <person name="Shi Z."/>
            <person name="Huang Z."/>
            <person name="Bishop-Lilly K.A."/>
            <person name="Fang X."/>
            <person name="Wynne J.W."/>
            <person name="Xiong Z."/>
            <person name="Baker M.L."/>
            <person name="Zhao W."/>
            <person name="Tachedjian M."/>
            <person name="Zhu Y."/>
            <person name="Zhou P."/>
            <person name="Jiang X."/>
            <person name="Ng J."/>
            <person name="Yang L."/>
            <person name="Wu L."/>
            <person name="Xiao J."/>
            <person name="Feng Y."/>
            <person name="Chen Y."/>
            <person name="Sun X."/>
            <person name="Zhang Y."/>
            <person name="Marsh G.A."/>
            <person name="Crameri G."/>
            <person name="Broder C.C."/>
            <person name="Frey K.G."/>
            <person name="Wang L.F."/>
            <person name="Wang J."/>
        </authorList>
    </citation>
    <scope>NUCLEOTIDE SEQUENCE [LARGE SCALE GENOMIC DNA]</scope>
</reference>
<dbReference type="GO" id="GO:0048471">
    <property type="term" value="C:perinuclear region of cytoplasm"/>
    <property type="evidence" value="ECO:0007669"/>
    <property type="project" value="UniProtKB-SubCell"/>
</dbReference>
<dbReference type="SMART" id="SM00256">
    <property type="entry name" value="FBOX"/>
    <property type="match status" value="1"/>
</dbReference>
<evidence type="ECO:0000313" key="15">
    <source>
        <dbReference type="Proteomes" id="UP000010556"/>
    </source>
</evidence>
<dbReference type="SUPFAM" id="SSF81383">
    <property type="entry name" value="F-box domain"/>
    <property type="match status" value="1"/>
</dbReference>
<keyword evidence="4" id="KW-0597">Phosphoprotein</keyword>
<dbReference type="PROSITE" id="PS50181">
    <property type="entry name" value="FBOX"/>
    <property type="match status" value="1"/>
</dbReference>
<protein>
    <submittedName>
        <fullName evidence="14">Ras and EF-hand domain-containing protein</fullName>
    </submittedName>
</protein>
<dbReference type="PROSITE" id="PS51421">
    <property type="entry name" value="RAS"/>
    <property type="match status" value="1"/>
</dbReference>
<dbReference type="GO" id="GO:0005525">
    <property type="term" value="F:GTP binding"/>
    <property type="evidence" value="ECO:0007669"/>
    <property type="project" value="UniProtKB-KW"/>
</dbReference>
<dbReference type="PROSITE" id="PS51420">
    <property type="entry name" value="RHO"/>
    <property type="match status" value="1"/>
</dbReference>
<feature type="compositionally biased region" description="Polar residues" evidence="12">
    <location>
        <begin position="469"/>
        <end position="479"/>
    </location>
</feature>
<evidence type="ECO:0000256" key="2">
    <source>
        <dbReference type="ARBA" id="ARBA00006270"/>
    </source>
</evidence>
<dbReference type="PRINTS" id="PR00449">
    <property type="entry name" value="RASTRNSFRMNG"/>
</dbReference>
<dbReference type="InterPro" id="IPR005225">
    <property type="entry name" value="Small_GTP-bd"/>
</dbReference>
<feature type="coiled-coil region" evidence="11">
    <location>
        <begin position="790"/>
        <end position="951"/>
    </location>
</feature>
<evidence type="ECO:0000256" key="4">
    <source>
        <dbReference type="ARBA" id="ARBA00022553"/>
    </source>
</evidence>
<evidence type="ECO:0000256" key="1">
    <source>
        <dbReference type="ARBA" id="ARBA00004556"/>
    </source>
</evidence>